<dbReference type="Pfam" id="PF00672">
    <property type="entry name" value="HAMP"/>
    <property type="match status" value="1"/>
</dbReference>
<evidence type="ECO:0000313" key="11">
    <source>
        <dbReference type="EMBL" id="TKI55129.1"/>
    </source>
</evidence>
<reference evidence="11 12" key="1">
    <citation type="submission" date="2019-04" db="EMBL/GenBank/DDBJ databases">
        <title>Whole genome sequencing of Brevibacillus sp. TGS2-1.</title>
        <authorList>
            <person name="Choi A."/>
        </authorList>
    </citation>
    <scope>NUCLEOTIDE SEQUENCE [LARGE SCALE GENOMIC DNA]</scope>
    <source>
        <strain evidence="11 12">TGS2-1</strain>
    </source>
</reference>
<dbReference type="InterPro" id="IPR004089">
    <property type="entry name" value="MCPsignal_dom"/>
</dbReference>
<accession>A0A4U2Y3Y7</accession>
<feature type="coiled-coil region" evidence="7">
    <location>
        <begin position="153"/>
        <end position="180"/>
    </location>
</feature>
<keyword evidence="7" id="KW-0175">Coiled coil</keyword>
<comment type="similarity">
    <text evidence="5">Belongs to the methyl-accepting chemotaxis (MCP) protein family.</text>
</comment>
<dbReference type="AlphaFoldDB" id="A0A4U2Y3Y7"/>
<feature type="domain" description="Methyl-accepting transducer" evidence="9">
    <location>
        <begin position="284"/>
        <end position="520"/>
    </location>
</feature>
<evidence type="ECO:0000256" key="4">
    <source>
        <dbReference type="ARBA" id="ARBA00023224"/>
    </source>
</evidence>
<keyword evidence="8" id="KW-0812">Transmembrane</keyword>
<dbReference type="RefSeq" id="WP_137028507.1">
    <property type="nucleotide sequence ID" value="NZ_SZNK01000001.1"/>
</dbReference>
<keyword evidence="2" id="KW-1003">Cell membrane</keyword>
<organism evidence="11 12">
    <name type="scientific">Brevibacillus antibioticus</name>
    <dbReference type="NCBI Taxonomy" id="2570228"/>
    <lineage>
        <taxon>Bacteria</taxon>
        <taxon>Bacillati</taxon>
        <taxon>Bacillota</taxon>
        <taxon>Bacilli</taxon>
        <taxon>Bacillales</taxon>
        <taxon>Paenibacillaceae</taxon>
        <taxon>Brevibacillus</taxon>
    </lineage>
</organism>
<dbReference type="GO" id="GO:0005886">
    <property type="term" value="C:plasma membrane"/>
    <property type="evidence" value="ECO:0007669"/>
    <property type="project" value="UniProtKB-SubCell"/>
</dbReference>
<evidence type="ECO:0000256" key="5">
    <source>
        <dbReference type="ARBA" id="ARBA00029447"/>
    </source>
</evidence>
<dbReference type="PROSITE" id="PS50111">
    <property type="entry name" value="CHEMOTAXIS_TRANSDUC_2"/>
    <property type="match status" value="1"/>
</dbReference>
<comment type="subcellular location">
    <subcellularLocation>
        <location evidence="1">Cell membrane</location>
    </subcellularLocation>
</comment>
<dbReference type="SUPFAM" id="SSF58104">
    <property type="entry name" value="Methyl-accepting chemotaxis protein (MCP) signaling domain"/>
    <property type="match status" value="1"/>
</dbReference>
<dbReference type="EMBL" id="SZNK01000001">
    <property type="protein sequence ID" value="TKI55129.1"/>
    <property type="molecule type" value="Genomic_DNA"/>
</dbReference>
<keyword evidence="8" id="KW-1133">Transmembrane helix</keyword>
<feature type="transmembrane region" description="Helical" evidence="8">
    <location>
        <begin position="189"/>
        <end position="212"/>
    </location>
</feature>
<proteinExistence type="inferred from homology"/>
<keyword evidence="3 8" id="KW-0472">Membrane</keyword>
<keyword evidence="4 6" id="KW-0807">Transducer</keyword>
<dbReference type="SMART" id="SM00283">
    <property type="entry name" value="MA"/>
    <property type="match status" value="1"/>
</dbReference>
<dbReference type="Pfam" id="PF12729">
    <property type="entry name" value="4HB_MCP_1"/>
    <property type="match status" value="1"/>
</dbReference>
<protein>
    <submittedName>
        <fullName evidence="11">Methyl-accepting chemotaxis protein</fullName>
    </submittedName>
</protein>
<dbReference type="PROSITE" id="PS50885">
    <property type="entry name" value="HAMP"/>
    <property type="match status" value="1"/>
</dbReference>
<dbReference type="PRINTS" id="PR00260">
    <property type="entry name" value="CHEMTRNSDUCR"/>
</dbReference>
<evidence type="ECO:0000256" key="7">
    <source>
        <dbReference type="SAM" id="Coils"/>
    </source>
</evidence>
<evidence type="ECO:0000256" key="6">
    <source>
        <dbReference type="PROSITE-ProRule" id="PRU00284"/>
    </source>
</evidence>
<dbReference type="PANTHER" id="PTHR32089:SF112">
    <property type="entry name" value="LYSOZYME-LIKE PROTEIN-RELATED"/>
    <property type="match status" value="1"/>
</dbReference>
<evidence type="ECO:0000259" key="9">
    <source>
        <dbReference type="PROSITE" id="PS50111"/>
    </source>
</evidence>
<comment type="caution">
    <text evidence="11">The sequence shown here is derived from an EMBL/GenBank/DDBJ whole genome shotgun (WGS) entry which is preliminary data.</text>
</comment>
<dbReference type="OrthoDB" id="358716at2"/>
<dbReference type="GO" id="GO:0006935">
    <property type="term" value="P:chemotaxis"/>
    <property type="evidence" value="ECO:0007669"/>
    <property type="project" value="InterPro"/>
</dbReference>
<dbReference type="InterPro" id="IPR003660">
    <property type="entry name" value="HAMP_dom"/>
</dbReference>
<dbReference type="Proteomes" id="UP000307841">
    <property type="component" value="Unassembled WGS sequence"/>
</dbReference>
<sequence>MQWIRDIKVRKKIMLLIIMAVVFVTMVGFVGVTYIKSMAENSTEMYENRMTSVRWLSEIQLNNRIVEVNTLGLILTKDPKENEEMKKTMSEKKEATSQLIKSYEKTKKDEQENEIFGQYKELRSTYWENVEKVIDLAMANKNDQAYQYYIQNVKEIRTQLNDALDKLADYNQERAEELNMTNTAYAKTAITWSIVLTVVAIVLCAIFALVIGRTITRPLHMMKELMEKAEQGDLTVHVEYQAKDEIGMLTQLFNNMMRSVRSVVQQVNTNAMELSASAEELLATGEQVKHAASQISISIQEVAGSAEYQLSGADQVNQAVAEISKGMEQVASSMQDVADLTVTTNYKATTGNRVVTETVAQIELVQQKVNTTASVVDTLGEKSKEIGRIVTLISEISNQTNLLALNAAIEAARAGEHGKGFAVVADEVRKLAEQSGQASEEIGQLISEIQAEAGHAVRSMGEGTSAVHKGIEMVQHAGEAFHDITKMVEHVSVQSQEVSSIVEEVTASSQHVVKMIRGLADTSQQSMTHTQNVSAAAQEQYASMEEIASAIEVVSRMAEELQQSITKFKA</sequence>
<dbReference type="CDD" id="cd06225">
    <property type="entry name" value="HAMP"/>
    <property type="match status" value="1"/>
</dbReference>
<evidence type="ECO:0000256" key="1">
    <source>
        <dbReference type="ARBA" id="ARBA00004236"/>
    </source>
</evidence>
<keyword evidence="12" id="KW-1185">Reference proteome</keyword>
<name>A0A4U2Y3Y7_9BACL</name>
<dbReference type="GO" id="GO:0004888">
    <property type="term" value="F:transmembrane signaling receptor activity"/>
    <property type="evidence" value="ECO:0007669"/>
    <property type="project" value="InterPro"/>
</dbReference>
<dbReference type="CDD" id="cd19411">
    <property type="entry name" value="MCP2201-like_sensor"/>
    <property type="match status" value="1"/>
</dbReference>
<evidence type="ECO:0000256" key="8">
    <source>
        <dbReference type="SAM" id="Phobius"/>
    </source>
</evidence>
<dbReference type="SMART" id="SM00304">
    <property type="entry name" value="HAMP"/>
    <property type="match status" value="1"/>
</dbReference>
<dbReference type="PANTHER" id="PTHR32089">
    <property type="entry name" value="METHYL-ACCEPTING CHEMOTAXIS PROTEIN MCPB"/>
    <property type="match status" value="1"/>
</dbReference>
<feature type="domain" description="HAMP" evidence="10">
    <location>
        <begin position="213"/>
        <end position="265"/>
    </location>
</feature>
<dbReference type="Gene3D" id="6.10.340.10">
    <property type="match status" value="1"/>
</dbReference>
<evidence type="ECO:0000256" key="3">
    <source>
        <dbReference type="ARBA" id="ARBA00023136"/>
    </source>
</evidence>
<gene>
    <name evidence="11" type="ORF">E8L90_06490</name>
</gene>
<dbReference type="InterPro" id="IPR004090">
    <property type="entry name" value="Chemotax_Me-accpt_rcpt"/>
</dbReference>
<dbReference type="CDD" id="cd11386">
    <property type="entry name" value="MCP_signal"/>
    <property type="match status" value="1"/>
</dbReference>
<dbReference type="InterPro" id="IPR047347">
    <property type="entry name" value="YvaQ-like_sensor"/>
</dbReference>
<evidence type="ECO:0000313" key="12">
    <source>
        <dbReference type="Proteomes" id="UP000307841"/>
    </source>
</evidence>
<evidence type="ECO:0000259" key="10">
    <source>
        <dbReference type="PROSITE" id="PS50885"/>
    </source>
</evidence>
<dbReference type="GO" id="GO:0007165">
    <property type="term" value="P:signal transduction"/>
    <property type="evidence" value="ECO:0007669"/>
    <property type="project" value="UniProtKB-KW"/>
</dbReference>
<feature type="transmembrane region" description="Helical" evidence="8">
    <location>
        <begin position="12"/>
        <end position="35"/>
    </location>
</feature>
<dbReference type="InterPro" id="IPR024478">
    <property type="entry name" value="HlyB_4HB_MCP"/>
</dbReference>
<evidence type="ECO:0000256" key="2">
    <source>
        <dbReference type="ARBA" id="ARBA00022475"/>
    </source>
</evidence>
<dbReference type="Gene3D" id="1.10.287.950">
    <property type="entry name" value="Methyl-accepting chemotaxis protein"/>
    <property type="match status" value="1"/>
</dbReference>
<dbReference type="Pfam" id="PF00015">
    <property type="entry name" value="MCPsignal"/>
    <property type="match status" value="1"/>
</dbReference>